<name>A0AAU7U5S2_9DEIO</name>
<feature type="signal peptide" evidence="1">
    <location>
        <begin position="1"/>
        <end position="20"/>
    </location>
</feature>
<evidence type="ECO:0008006" key="3">
    <source>
        <dbReference type="Google" id="ProtNLM"/>
    </source>
</evidence>
<accession>A0AAU7U5S2</accession>
<dbReference type="SUPFAM" id="SSF63829">
    <property type="entry name" value="Calcium-dependent phosphotriesterase"/>
    <property type="match status" value="1"/>
</dbReference>
<geneLocation type="plasmid" evidence="2">
    <name>pDson03</name>
</geneLocation>
<sequence>MRFLGQLSALTLMSALLLTACGSTGPGTPTDTTGATFTLAVEPDSLVGLVGERTTVQIVVTPQNGFTGEVTATLVNPPAGVTAAPVHGNVQGATTLTMQLQTGGVSGVPKLNVVVSGKGVSKTSHLAPYLYRSVAMPTDAGCDSCQLINGATTIHDGTYWMTPGPTTPTGTSPLIGVNLATGAVQTTQYPLGVSDDHSGLTFTQNKLWMVVNNGFHTRLLGVNPKDGSVTSVPIGDDDGVIHTLDSLVALPDQRLAFHYSRTDDYVVYTTSIGIYSPADGSINLYPWEGTLWPLTVAPDGQIWAPNYTDDGTRTTTVSLVRFNPTTHVFTSFDVGSFDSHLSSNLAITKNGDVWSVDERASTIHVLHPASKTFDHFNFDTFSRGNFQLFAAGDAVFLRYLDLDSFSEQIVQLSAQPSGLKVAAVPTLGPNKYLSGVAVGADGSLAYENGGKAYLLPSF</sequence>
<keyword evidence="1" id="KW-0732">Signal</keyword>
<feature type="chain" id="PRO_5043627516" description="Lipoprotein" evidence="1">
    <location>
        <begin position="21"/>
        <end position="458"/>
    </location>
</feature>
<dbReference type="KEGG" id="dsc:ABOD76_04685"/>
<dbReference type="AlphaFoldDB" id="A0AAU7U5S2"/>
<proteinExistence type="predicted"/>
<evidence type="ECO:0000256" key="1">
    <source>
        <dbReference type="SAM" id="SignalP"/>
    </source>
</evidence>
<evidence type="ECO:0000313" key="2">
    <source>
        <dbReference type="EMBL" id="XBV83992.1"/>
    </source>
</evidence>
<dbReference type="RefSeq" id="WP_350241921.1">
    <property type="nucleotide sequence ID" value="NZ_CP158298.1"/>
</dbReference>
<protein>
    <recommendedName>
        <fullName evidence="3">Lipoprotein</fullName>
    </recommendedName>
</protein>
<gene>
    <name evidence="2" type="ORF">ABOD76_04685</name>
</gene>
<reference evidence="2" key="1">
    <citation type="submission" date="2024-06" db="EMBL/GenBank/DDBJ databases">
        <title>Draft Genome Sequence of Deinococcus sonorensis Type Strain KR-87, a Biofilm Producing Representative of the Genus Deinococcus.</title>
        <authorList>
            <person name="Boren L.S."/>
            <person name="Grosso R.A."/>
            <person name="Hugenberg-Cox A.N."/>
            <person name="Hill J.T.E."/>
            <person name="Albert C.M."/>
            <person name="Tuohy J.M."/>
        </authorList>
    </citation>
    <scope>NUCLEOTIDE SEQUENCE</scope>
    <source>
        <strain evidence="2">KR-87</strain>
        <plasmid evidence="2">pDson03</plasmid>
    </source>
</reference>
<keyword evidence="2" id="KW-0614">Plasmid</keyword>
<dbReference type="InterPro" id="IPR015943">
    <property type="entry name" value="WD40/YVTN_repeat-like_dom_sf"/>
</dbReference>
<organism evidence="2">
    <name type="scientific">Deinococcus sonorensis KR-87</name>
    <dbReference type="NCBI Taxonomy" id="694439"/>
    <lineage>
        <taxon>Bacteria</taxon>
        <taxon>Thermotogati</taxon>
        <taxon>Deinococcota</taxon>
        <taxon>Deinococci</taxon>
        <taxon>Deinococcales</taxon>
        <taxon>Deinococcaceae</taxon>
        <taxon>Deinococcus</taxon>
    </lineage>
</organism>
<dbReference type="EMBL" id="CP158298">
    <property type="protein sequence ID" value="XBV83992.1"/>
    <property type="molecule type" value="Genomic_DNA"/>
</dbReference>
<dbReference type="Gene3D" id="2.130.10.10">
    <property type="entry name" value="YVTN repeat-like/Quinoprotein amine dehydrogenase"/>
    <property type="match status" value="1"/>
</dbReference>
<dbReference type="PROSITE" id="PS51257">
    <property type="entry name" value="PROKAR_LIPOPROTEIN"/>
    <property type="match status" value="1"/>
</dbReference>